<keyword evidence="1" id="KW-0812">Transmembrane</keyword>
<dbReference type="EMBL" id="WJQR01000004">
    <property type="protein sequence ID" value="MRI81494.1"/>
    <property type="molecule type" value="Genomic_DNA"/>
</dbReference>
<keyword evidence="3" id="KW-0240">DNA-directed RNA polymerase</keyword>
<keyword evidence="1" id="KW-0472">Membrane</keyword>
<sequence>MKERYLKDSTSLNVIKAIGKILFYIMLVILFFLAGIFIGYAVIGDGNFWEALNRDTWQHIVDFIS</sequence>
<name>A0A6I2GLR6_9LACT</name>
<dbReference type="InterPro" id="IPR024596">
    <property type="entry name" value="RNApol_su_b/EpuA"/>
</dbReference>
<evidence type="ECO:0000256" key="1">
    <source>
        <dbReference type="SAM" id="Phobius"/>
    </source>
</evidence>
<comment type="caution">
    <text evidence="3">The sequence shown here is derived from an EMBL/GenBank/DDBJ whole genome shotgun (WGS) entry which is preliminary data.</text>
</comment>
<evidence type="ECO:0000313" key="5">
    <source>
        <dbReference type="Proteomes" id="UP000469870"/>
    </source>
</evidence>
<dbReference type="RefSeq" id="WP_153861833.1">
    <property type="nucleotide sequence ID" value="NZ_WJQR01000004.1"/>
</dbReference>
<dbReference type="GO" id="GO:0000428">
    <property type="term" value="C:DNA-directed RNA polymerase complex"/>
    <property type="evidence" value="ECO:0007669"/>
    <property type="project" value="UniProtKB-KW"/>
</dbReference>
<gene>
    <name evidence="3" type="ORF">GIY09_06250</name>
    <name evidence="2" type="ORF">GIY11_05635</name>
</gene>
<feature type="transmembrane region" description="Helical" evidence="1">
    <location>
        <begin position="21"/>
        <end position="43"/>
    </location>
</feature>
<keyword evidence="3" id="KW-0804">Transcription</keyword>
<accession>A0A6I2GLR6</accession>
<dbReference type="AlphaFoldDB" id="A0A6I2GLR6"/>
<keyword evidence="1" id="KW-1133">Transmembrane helix</keyword>
<evidence type="ECO:0000313" key="3">
    <source>
        <dbReference type="EMBL" id="MRI85478.1"/>
    </source>
</evidence>
<protein>
    <submittedName>
        <fullName evidence="3">DNA-directed RNA polymerase subunit beta</fullName>
    </submittedName>
</protein>
<dbReference type="Proteomes" id="UP000430975">
    <property type="component" value="Unassembled WGS sequence"/>
</dbReference>
<keyword evidence="4" id="KW-1185">Reference proteome</keyword>
<organism evidence="3 4">
    <name type="scientific">Fundicoccus ignavus</name>
    <dbReference type="NCBI Taxonomy" id="2664442"/>
    <lineage>
        <taxon>Bacteria</taxon>
        <taxon>Bacillati</taxon>
        <taxon>Bacillota</taxon>
        <taxon>Bacilli</taxon>
        <taxon>Lactobacillales</taxon>
        <taxon>Aerococcaceae</taxon>
        <taxon>Fundicoccus</taxon>
    </lineage>
</organism>
<evidence type="ECO:0000313" key="2">
    <source>
        <dbReference type="EMBL" id="MRI81494.1"/>
    </source>
</evidence>
<proteinExistence type="predicted"/>
<evidence type="ECO:0000313" key="4">
    <source>
        <dbReference type="Proteomes" id="UP000430975"/>
    </source>
</evidence>
<dbReference type="Pfam" id="PF11772">
    <property type="entry name" value="EpuA"/>
    <property type="match status" value="1"/>
</dbReference>
<dbReference type="Proteomes" id="UP000469870">
    <property type="component" value="Unassembled WGS sequence"/>
</dbReference>
<dbReference type="EMBL" id="WJQS01000004">
    <property type="protein sequence ID" value="MRI85478.1"/>
    <property type="molecule type" value="Genomic_DNA"/>
</dbReference>
<reference evidence="4 5" key="1">
    <citation type="submission" date="2019-11" db="EMBL/GenBank/DDBJ databases">
        <title>Characterisation of Fundicoccus ignavus gen. nov. sp. nov., a novel genus of the family Aerococcaceae isolated from bulk tank milk.</title>
        <authorList>
            <person name="Siebert A."/>
            <person name="Huptas C."/>
            <person name="Wenning M."/>
            <person name="Scherer S."/>
            <person name="Doll E.V."/>
        </authorList>
    </citation>
    <scope>NUCLEOTIDE SEQUENCE [LARGE SCALE GENOMIC DNA]</scope>
    <source>
        <strain evidence="2 5">DSM 109653</strain>
        <strain evidence="3 4">WS4759</strain>
    </source>
</reference>